<evidence type="ECO:0000256" key="3">
    <source>
        <dbReference type="ARBA" id="ARBA00023274"/>
    </source>
</evidence>
<feature type="compositionally biased region" description="Gly residues" evidence="5">
    <location>
        <begin position="22"/>
        <end position="32"/>
    </location>
</feature>
<keyword evidence="4" id="KW-0699">rRNA-binding</keyword>
<comment type="subunit">
    <text evidence="4">Part of the 50S ribosomal subunit.</text>
</comment>
<sequence>MTLNNLQPAKGSVKTQGKRVGRGQGSGKGGTATRGHKGAKSRSGYSRKVGFEGGQMPLQRRVPKFGFTNINRKEYVGVNLHKLQELVDKNIIKDTVTLDVLIENRLAGKNDLVKILGDGELKAKLNVTVHKYTATAKAAIEKAGGSAETL</sequence>
<evidence type="ECO:0000256" key="2">
    <source>
        <dbReference type="ARBA" id="ARBA00022980"/>
    </source>
</evidence>
<evidence type="ECO:0000313" key="8">
    <source>
        <dbReference type="Proteomes" id="UP000059672"/>
    </source>
</evidence>
<dbReference type="Pfam" id="PF00828">
    <property type="entry name" value="Ribosomal_L27A"/>
    <property type="match status" value="1"/>
</dbReference>
<dbReference type="GO" id="GO:0022625">
    <property type="term" value="C:cytosolic large ribosomal subunit"/>
    <property type="evidence" value="ECO:0007669"/>
    <property type="project" value="TreeGrafter"/>
</dbReference>
<organism evidence="7 8">
    <name type="scientific">Lutibacter profundi</name>
    <dbReference type="NCBI Taxonomy" id="1622118"/>
    <lineage>
        <taxon>Bacteria</taxon>
        <taxon>Pseudomonadati</taxon>
        <taxon>Bacteroidota</taxon>
        <taxon>Flavobacteriia</taxon>
        <taxon>Flavobacteriales</taxon>
        <taxon>Flavobacteriaceae</taxon>
        <taxon>Lutibacter</taxon>
    </lineage>
</organism>
<dbReference type="GO" id="GO:0019843">
    <property type="term" value="F:rRNA binding"/>
    <property type="evidence" value="ECO:0007669"/>
    <property type="project" value="UniProtKB-UniRule"/>
</dbReference>
<evidence type="ECO:0000256" key="1">
    <source>
        <dbReference type="ARBA" id="ARBA00007320"/>
    </source>
</evidence>
<feature type="domain" description="Large ribosomal subunit protein uL15/eL18" evidence="6">
    <location>
        <begin position="78"/>
        <end position="148"/>
    </location>
</feature>
<dbReference type="NCBIfam" id="TIGR01071">
    <property type="entry name" value="rplO_bact"/>
    <property type="match status" value="1"/>
</dbReference>
<dbReference type="HAMAP" id="MF_01341">
    <property type="entry name" value="Ribosomal_uL15"/>
    <property type="match status" value="1"/>
</dbReference>
<keyword evidence="8" id="KW-1185">Reference proteome</keyword>
<dbReference type="Proteomes" id="UP000059672">
    <property type="component" value="Chromosome"/>
</dbReference>
<evidence type="ECO:0000256" key="5">
    <source>
        <dbReference type="SAM" id="MobiDB-lite"/>
    </source>
</evidence>
<dbReference type="GO" id="GO:0003735">
    <property type="term" value="F:structural constituent of ribosome"/>
    <property type="evidence" value="ECO:0007669"/>
    <property type="project" value="InterPro"/>
</dbReference>
<reference evidence="7 8" key="2">
    <citation type="journal article" date="2016" name="Int. J. Syst. Evol. Microbiol.">
        <title>Lutibacter profundi sp. nov., isolated from a deep-sea hydrothermal system on the Arctic Mid-Ocean Ridge and emended description of the genus Lutibacter.</title>
        <authorList>
            <person name="Le Moine Bauer S."/>
            <person name="Roalkvam I."/>
            <person name="Steen I.H."/>
            <person name="Dahle H."/>
        </authorList>
    </citation>
    <scope>NUCLEOTIDE SEQUENCE [LARGE SCALE GENOMIC DNA]</scope>
    <source>
        <strain evidence="7 8">LP1</strain>
    </source>
</reference>
<dbReference type="SUPFAM" id="SSF52080">
    <property type="entry name" value="Ribosomal proteins L15p and L18e"/>
    <property type="match status" value="1"/>
</dbReference>
<comment type="similarity">
    <text evidence="1 4">Belongs to the universal ribosomal protein uL15 family.</text>
</comment>
<reference evidence="8" key="1">
    <citation type="submission" date="2015-12" db="EMBL/GenBank/DDBJ databases">
        <title>Complete genome sequence of Lutibacter profundus strain LP1.</title>
        <authorList>
            <person name="Wissuwa J."/>
            <person name="Le Moine Bauer S."/>
            <person name="Stokke R."/>
            <person name="Dahle H."/>
            <person name="Steen I.H."/>
        </authorList>
    </citation>
    <scope>NUCLEOTIDE SEQUENCE [LARGE SCALE GENOMIC DNA]</scope>
    <source>
        <strain evidence="8">LP1</strain>
    </source>
</reference>
<name>A0A0X8G5X4_9FLAO</name>
<dbReference type="GO" id="GO:0006412">
    <property type="term" value="P:translation"/>
    <property type="evidence" value="ECO:0007669"/>
    <property type="project" value="UniProtKB-UniRule"/>
</dbReference>
<dbReference type="PANTHER" id="PTHR12934:SF11">
    <property type="entry name" value="LARGE RIBOSOMAL SUBUNIT PROTEIN UL15M"/>
    <property type="match status" value="1"/>
</dbReference>
<gene>
    <name evidence="4" type="primary">rplO</name>
    <name evidence="7" type="ORF">Lupro_04985</name>
</gene>
<dbReference type="InterPro" id="IPR021131">
    <property type="entry name" value="Ribosomal_uL15/eL18"/>
</dbReference>
<feature type="region of interest" description="Disordered" evidence="5">
    <location>
        <begin position="1"/>
        <end position="52"/>
    </location>
</feature>
<dbReference type="OrthoDB" id="9810293at2"/>
<accession>A0A0X8G5X4</accession>
<evidence type="ECO:0000313" key="7">
    <source>
        <dbReference type="EMBL" id="AMC10634.1"/>
    </source>
</evidence>
<dbReference type="STRING" id="1622118.Lupro_04985"/>
<dbReference type="Gene3D" id="3.100.10.10">
    <property type="match status" value="1"/>
</dbReference>
<proteinExistence type="inferred from homology"/>
<dbReference type="InterPro" id="IPR036227">
    <property type="entry name" value="Ribosomal_uL15/eL18_sf"/>
</dbReference>
<dbReference type="PANTHER" id="PTHR12934">
    <property type="entry name" value="50S RIBOSOMAL PROTEIN L15"/>
    <property type="match status" value="1"/>
</dbReference>
<evidence type="ECO:0000259" key="6">
    <source>
        <dbReference type="Pfam" id="PF00828"/>
    </source>
</evidence>
<keyword evidence="2 4" id="KW-0689">Ribosomal protein</keyword>
<dbReference type="PATRIC" id="fig|1622118.3.peg.1043"/>
<protein>
    <recommendedName>
        <fullName evidence="4">Large ribosomal subunit protein uL15</fullName>
    </recommendedName>
</protein>
<comment type="function">
    <text evidence="4">Binds to the 23S rRNA.</text>
</comment>
<dbReference type="RefSeq" id="WP_068206839.1">
    <property type="nucleotide sequence ID" value="NZ_CP013355.1"/>
</dbReference>
<dbReference type="KEGG" id="lut:Lupro_04985"/>
<dbReference type="InterPro" id="IPR005749">
    <property type="entry name" value="Ribosomal_uL15_bac-type"/>
</dbReference>
<dbReference type="InterPro" id="IPR030878">
    <property type="entry name" value="Ribosomal_uL15"/>
</dbReference>
<keyword evidence="4" id="KW-0694">RNA-binding</keyword>
<dbReference type="AlphaFoldDB" id="A0A0X8G5X4"/>
<keyword evidence="3 4" id="KW-0687">Ribonucleoprotein</keyword>
<evidence type="ECO:0000256" key="4">
    <source>
        <dbReference type="HAMAP-Rule" id="MF_01341"/>
    </source>
</evidence>
<dbReference type="EMBL" id="CP013355">
    <property type="protein sequence ID" value="AMC10634.1"/>
    <property type="molecule type" value="Genomic_DNA"/>
</dbReference>